<dbReference type="KEGG" id="dsl:Dacsa_3110"/>
<dbReference type="HAMAP" id="MF_01006">
    <property type="entry name" value="Undec_diphosphatase"/>
    <property type="match status" value="1"/>
</dbReference>
<feature type="transmembrane region" description="Helical" evidence="17">
    <location>
        <begin position="286"/>
        <end position="305"/>
    </location>
</feature>
<feature type="transmembrane region" description="Helical" evidence="17">
    <location>
        <begin position="256"/>
        <end position="279"/>
    </location>
</feature>
<evidence type="ECO:0000256" key="5">
    <source>
        <dbReference type="ARBA" id="ARBA00022475"/>
    </source>
</evidence>
<organism evidence="19 20">
    <name type="scientific">Dactylococcopsis salina (strain PCC 8305)</name>
    <name type="common">Myxobactron salinum</name>
    <dbReference type="NCBI Taxonomy" id="13035"/>
    <lineage>
        <taxon>Bacteria</taxon>
        <taxon>Bacillati</taxon>
        <taxon>Cyanobacteriota</taxon>
        <taxon>Cyanophyceae</taxon>
        <taxon>Nodosilineales</taxon>
        <taxon>Cymatolegaceae</taxon>
        <taxon>Dactylococcopsis</taxon>
    </lineage>
</organism>
<keyword evidence="10 17" id="KW-1133">Transmembrane helix</keyword>
<dbReference type="NCBIfam" id="TIGR00753">
    <property type="entry name" value="undec_PP_bacA"/>
    <property type="match status" value="1"/>
</dbReference>
<dbReference type="GO" id="GO:0008360">
    <property type="term" value="P:regulation of cell shape"/>
    <property type="evidence" value="ECO:0007669"/>
    <property type="project" value="UniProtKB-KW"/>
</dbReference>
<accession>K9YXJ1</accession>
<sequence length="308" mass="33433">MNKLLTLLFYFFLGFVSCLVIPTASAQTTDIDHSTTINWLQAIGLGIVQGITEFLPISSSAHLKVVPVVLGWGDPGITFSAVVHLGSIAAIIWYFRAELAQLTGGTLQGIKKKNYQNSDLRLTVAILLGTIPILICGVFWKLFVTDDSPLRSMTTIAVTSIVIGLLLGVAESVGNRSRGETELKPIDAIFMGMAQALALIPGTSRSGITITAGLFMGLERPTAARFALLMGIPTIILAGLVELTDVLEAGWNSEETIPIIIGTITTFIFSYLSVVWLINFLQKQNTWVFVWYRVIFGGLILWGVLSNQ</sequence>
<dbReference type="PANTHER" id="PTHR30622:SF4">
    <property type="entry name" value="UNDECAPRENYL-DIPHOSPHATASE"/>
    <property type="match status" value="1"/>
</dbReference>
<keyword evidence="6 17" id="KW-0812">Transmembrane</keyword>
<gene>
    <name evidence="17" type="primary">uppP</name>
    <name evidence="19" type="ORF">Dacsa_3110</name>
</gene>
<dbReference type="GO" id="GO:0071555">
    <property type="term" value="P:cell wall organization"/>
    <property type="evidence" value="ECO:0007669"/>
    <property type="project" value="UniProtKB-KW"/>
</dbReference>
<dbReference type="GO" id="GO:0009252">
    <property type="term" value="P:peptidoglycan biosynthetic process"/>
    <property type="evidence" value="ECO:0007669"/>
    <property type="project" value="UniProtKB-KW"/>
</dbReference>
<comment type="miscellaneous">
    <text evidence="17">Bacitracin is thought to be involved in the inhibition of peptidoglycan synthesis by sequestering undecaprenyl diphosphate, thereby reducing the pool of lipid carrier available.</text>
</comment>
<evidence type="ECO:0000256" key="12">
    <source>
        <dbReference type="ARBA" id="ARBA00023251"/>
    </source>
</evidence>
<evidence type="ECO:0000256" key="1">
    <source>
        <dbReference type="ARBA" id="ARBA00004651"/>
    </source>
</evidence>
<dbReference type="EMBL" id="CP003944">
    <property type="protein sequence ID" value="AFZ51639.1"/>
    <property type="molecule type" value="Genomic_DNA"/>
</dbReference>
<dbReference type="STRING" id="13035.Dacsa_3110"/>
<dbReference type="NCBIfam" id="NF001394">
    <property type="entry name" value="PRK00281.2-5"/>
    <property type="match status" value="1"/>
</dbReference>
<feature type="signal peptide" evidence="18">
    <location>
        <begin position="1"/>
        <end position="26"/>
    </location>
</feature>
<keyword evidence="5 17" id="KW-1003">Cell membrane</keyword>
<evidence type="ECO:0000313" key="20">
    <source>
        <dbReference type="Proteomes" id="UP000010482"/>
    </source>
</evidence>
<evidence type="ECO:0000256" key="16">
    <source>
        <dbReference type="ARBA" id="ARBA00047594"/>
    </source>
</evidence>
<evidence type="ECO:0000256" key="9">
    <source>
        <dbReference type="ARBA" id="ARBA00022984"/>
    </source>
</evidence>
<feature type="transmembrane region" description="Helical" evidence="17">
    <location>
        <begin position="120"/>
        <end position="140"/>
    </location>
</feature>
<keyword evidence="20" id="KW-1185">Reference proteome</keyword>
<reference evidence="19" key="1">
    <citation type="submission" date="2012-04" db="EMBL/GenBank/DDBJ databases">
        <title>Finished genome of Dactylococcopsis salina PCC 8305.</title>
        <authorList>
            <consortium name="US DOE Joint Genome Institute"/>
            <person name="Gugger M."/>
            <person name="Coursin T."/>
            <person name="Rippka R."/>
            <person name="Tandeau De Marsac N."/>
            <person name="Huntemann M."/>
            <person name="Wei C.-L."/>
            <person name="Han J."/>
            <person name="Detter J.C."/>
            <person name="Han C."/>
            <person name="Tapia R."/>
            <person name="Daligault H."/>
            <person name="Chen A."/>
            <person name="Krypides N."/>
            <person name="Mavromatis K."/>
            <person name="Markowitz V."/>
            <person name="Szeto E."/>
            <person name="Ivanova N."/>
            <person name="Ovchinnikova G."/>
            <person name="Pagani I."/>
            <person name="Pati A."/>
            <person name="Goodwin L."/>
            <person name="Peters L."/>
            <person name="Pitluck S."/>
            <person name="Woyke T."/>
            <person name="Kerfeld C."/>
        </authorList>
    </citation>
    <scope>NUCLEOTIDE SEQUENCE [LARGE SCALE GENOMIC DNA]</scope>
    <source>
        <strain evidence="19">PCC 8305</strain>
    </source>
</reference>
<keyword evidence="8 17" id="KW-0133">Cell shape</keyword>
<dbReference type="eggNOG" id="COG1968">
    <property type="taxonomic scope" value="Bacteria"/>
</dbReference>
<dbReference type="PROSITE" id="PS51257">
    <property type="entry name" value="PROKAR_LIPOPROTEIN"/>
    <property type="match status" value="1"/>
</dbReference>
<dbReference type="GO" id="GO:0005886">
    <property type="term" value="C:plasma membrane"/>
    <property type="evidence" value="ECO:0007669"/>
    <property type="project" value="UniProtKB-SubCell"/>
</dbReference>
<evidence type="ECO:0000256" key="10">
    <source>
        <dbReference type="ARBA" id="ARBA00022989"/>
    </source>
</evidence>
<evidence type="ECO:0000256" key="3">
    <source>
        <dbReference type="ARBA" id="ARBA00012374"/>
    </source>
</evidence>
<evidence type="ECO:0000256" key="2">
    <source>
        <dbReference type="ARBA" id="ARBA00010621"/>
    </source>
</evidence>
<comment type="catalytic activity">
    <reaction evidence="16 17">
        <text>di-trans,octa-cis-undecaprenyl diphosphate + H2O = di-trans,octa-cis-undecaprenyl phosphate + phosphate + H(+)</text>
        <dbReference type="Rhea" id="RHEA:28094"/>
        <dbReference type="ChEBI" id="CHEBI:15377"/>
        <dbReference type="ChEBI" id="CHEBI:15378"/>
        <dbReference type="ChEBI" id="CHEBI:43474"/>
        <dbReference type="ChEBI" id="CHEBI:58405"/>
        <dbReference type="ChEBI" id="CHEBI:60392"/>
        <dbReference type="EC" id="3.6.1.27"/>
    </reaction>
</comment>
<keyword evidence="11 17" id="KW-0472">Membrane</keyword>
<keyword evidence="7 17" id="KW-0378">Hydrolase</keyword>
<comment type="function">
    <text evidence="17">Catalyzes the dephosphorylation of undecaprenyl diphosphate (UPP). Confers resistance to bacitracin.</text>
</comment>
<protein>
    <recommendedName>
        <fullName evidence="4 17">Undecaprenyl-diphosphatase</fullName>
        <ecNumber evidence="3 17">3.6.1.27</ecNumber>
    </recommendedName>
    <alternativeName>
        <fullName evidence="15 17">Bacitracin resistance protein</fullName>
    </alternativeName>
    <alternativeName>
        <fullName evidence="14 17">Undecaprenyl pyrophosphate phosphatase</fullName>
    </alternativeName>
</protein>
<dbReference type="HOGENOM" id="CLU_060296_1_0_3"/>
<dbReference type="EC" id="3.6.1.27" evidence="3 17"/>
<dbReference type="GO" id="GO:0050380">
    <property type="term" value="F:undecaprenyl-diphosphatase activity"/>
    <property type="evidence" value="ECO:0007669"/>
    <property type="project" value="UniProtKB-UniRule"/>
</dbReference>
<evidence type="ECO:0000256" key="7">
    <source>
        <dbReference type="ARBA" id="ARBA00022801"/>
    </source>
</evidence>
<dbReference type="AlphaFoldDB" id="K9YXJ1"/>
<evidence type="ECO:0000256" key="11">
    <source>
        <dbReference type="ARBA" id="ARBA00023136"/>
    </source>
</evidence>
<feature type="transmembrane region" description="Helical" evidence="17">
    <location>
        <begin position="152"/>
        <end position="170"/>
    </location>
</feature>
<keyword evidence="18" id="KW-0732">Signal</keyword>
<evidence type="ECO:0000256" key="14">
    <source>
        <dbReference type="ARBA" id="ARBA00032707"/>
    </source>
</evidence>
<keyword evidence="12 17" id="KW-0046">Antibiotic resistance</keyword>
<dbReference type="Pfam" id="PF02673">
    <property type="entry name" value="BacA"/>
    <property type="match status" value="1"/>
</dbReference>
<evidence type="ECO:0000256" key="18">
    <source>
        <dbReference type="SAM" id="SignalP"/>
    </source>
</evidence>
<evidence type="ECO:0000313" key="19">
    <source>
        <dbReference type="EMBL" id="AFZ51639.1"/>
    </source>
</evidence>
<keyword evidence="13 17" id="KW-0961">Cell wall biogenesis/degradation</keyword>
<evidence type="ECO:0000256" key="4">
    <source>
        <dbReference type="ARBA" id="ARBA00021581"/>
    </source>
</evidence>
<evidence type="ECO:0000256" key="17">
    <source>
        <dbReference type="HAMAP-Rule" id="MF_01006"/>
    </source>
</evidence>
<comment type="similarity">
    <text evidence="2 17">Belongs to the UppP family.</text>
</comment>
<dbReference type="RefSeq" id="WP_015230618.1">
    <property type="nucleotide sequence ID" value="NC_019780.1"/>
</dbReference>
<dbReference type="GO" id="GO:0046677">
    <property type="term" value="P:response to antibiotic"/>
    <property type="evidence" value="ECO:0007669"/>
    <property type="project" value="UniProtKB-UniRule"/>
</dbReference>
<proteinExistence type="inferred from homology"/>
<dbReference type="PANTHER" id="PTHR30622">
    <property type="entry name" value="UNDECAPRENYL-DIPHOSPHATASE"/>
    <property type="match status" value="1"/>
</dbReference>
<keyword evidence="9 17" id="KW-0573">Peptidoglycan synthesis</keyword>
<feature type="transmembrane region" description="Helical" evidence="17">
    <location>
        <begin position="226"/>
        <end position="244"/>
    </location>
</feature>
<name>K9YXJ1_DACS8</name>
<dbReference type="InterPro" id="IPR003824">
    <property type="entry name" value="UppP"/>
</dbReference>
<evidence type="ECO:0000256" key="6">
    <source>
        <dbReference type="ARBA" id="ARBA00022692"/>
    </source>
</evidence>
<feature type="chain" id="PRO_5003938597" description="Undecaprenyl-diphosphatase" evidence="18">
    <location>
        <begin position="27"/>
        <end position="308"/>
    </location>
</feature>
<evidence type="ECO:0000256" key="13">
    <source>
        <dbReference type="ARBA" id="ARBA00023316"/>
    </source>
</evidence>
<feature type="transmembrane region" description="Helical" evidence="17">
    <location>
        <begin position="77"/>
        <end position="95"/>
    </location>
</feature>
<dbReference type="Proteomes" id="UP000010482">
    <property type="component" value="Chromosome"/>
</dbReference>
<evidence type="ECO:0000256" key="8">
    <source>
        <dbReference type="ARBA" id="ARBA00022960"/>
    </source>
</evidence>
<dbReference type="PATRIC" id="fig|13035.3.peg.3526"/>
<comment type="subcellular location">
    <subcellularLocation>
        <location evidence="1 17">Cell membrane</location>
        <topology evidence="1 17">Multi-pass membrane protein</topology>
    </subcellularLocation>
</comment>
<evidence type="ECO:0000256" key="15">
    <source>
        <dbReference type="ARBA" id="ARBA00032932"/>
    </source>
</evidence>